<dbReference type="OrthoDB" id="3797628at2759"/>
<keyword evidence="4" id="KW-1185">Reference proteome</keyword>
<feature type="compositionally biased region" description="Acidic residues" evidence="1">
    <location>
        <begin position="12"/>
        <end position="34"/>
    </location>
</feature>
<reference evidence="3 4" key="1">
    <citation type="journal article" date="2015" name="Fungal Genet. Biol.">
        <title>Evolution of novel wood decay mechanisms in Agaricales revealed by the genome sequences of Fistulina hepatica and Cylindrobasidium torrendii.</title>
        <authorList>
            <person name="Floudas D."/>
            <person name="Held B.W."/>
            <person name="Riley R."/>
            <person name="Nagy L.G."/>
            <person name="Koehler G."/>
            <person name="Ransdell A.S."/>
            <person name="Younus H."/>
            <person name="Chow J."/>
            <person name="Chiniquy J."/>
            <person name="Lipzen A."/>
            <person name="Tritt A."/>
            <person name="Sun H."/>
            <person name="Haridas S."/>
            <person name="LaButti K."/>
            <person name="Ohm R.A."/>
            <person name="Kues U."/>
            <person name="Blanchette R.A."/>
            <person name="Grigoriev I.V."/>
            <person name="Minto R.E."/>
            <person name="Hibbett D.S."/>
        </authorList>
    </citation>
    <scope>NUCLEOTIDE SEQUENCE [LARGE SCALE GENOMIC DNA]</scope>
    <source>
        <strain evidence="3 4">ATCC 64428</strain>
    </source>
</reference>
<feature type="compositionally biased region" description="Acidic residues" evidence="1">
    <location>
        <begin position="47"/>
        <end position="91"/>
    </location>
</feature>
<feature type="domain" description="Nuclear pore complex protein NUP96 C-terminal" evidence="2">
    <location>
        <begin position="595"/>
        <end position="724"/>
    </location>
</feature>
<sequence>MARFRAYATDSSSDEEGEVVGQELEDSTQEESADEASSPAPVFEGGSGDDADDDGDELEDETDGEDDELYEEDDQEDGEESDSDESTDSGDDQSISQIDEDEDESSKPSHDMPFDPASWTRRGLDAQKIRVMQASYFRQPEESATLRALNEQAPRRHQRKHSRESEGDIHFYDSRERASFDHTIELPVFRPSRKYARVQVADSAATGCDNAFIDAGLAFGRSFRVGWGPSGMLAHPGAICGVVSSKTTANSTIYLSRVSLAPDMTTPMSERFLQHHLAHTQILPDDDGIPFADPSVSNLSRPVLNFESFTKLFGTTDDSDDALIFRLGHALFDPMDLRLADSVPPEIRDRAAHLRRKAALSSWLKQAVEGAVANELRSPPPRVLNSHSAAASAYAIFTYLTGHQIENACNEAVKGKFFRLATLIAQVSDNAGTGAGDPLFCEDVMDQLRIWRTQKIDVHIDEFVRRIYALLAGVINSQDTAQGQSQFDNVSKDLDWKRLLGLYLWYIEPVDSSVTDVWEVFTQHSPSTAVSRPSTTQKHSLPGLEKGDLLYGLVRLFADPACSLSEIFDPFAPPRSRGSKPPAEGSSADSDPPPQMADYTLPWHLYILLSRCMQARDFPDRQKSESDGWVNEYKDDATSVDVILGHSPTADLLCSSYAYQLESLGMLQEAVFVLEHIEGGAGRKRAIGDLLARQAAKLDEWCLRALVGSLNLPMGWVLSAQATYALECNHPYQAYEILIRAAQFHMNDDPNFTTRKDSFLYFQRAHTIAMTYLAPEAILRQDWHLLKTLFAPFEGQPVEGWDIGGKVLMEFTTTIQHVAELQELRQQDGTAVADSTHATAMEHYIKIVIPRLMGILPDIMQRSDVHDPRGREALQHKAALREMLTCLTELLSRENPLVASTLPAAVTEGTKLQLIRNAATTLFMRRVEQMERL</sequence>
<evidence type="ECO:0000259" key="2">
    <source>
        <dbReference type="Pfam" id="PF12110"/>
    </source>
</evidence>
<proteinExistence type="predicted"/>
<dbReference type="Pfam" id="PF12110">
    <property type="entry name" value="Nup96"/>
    <property type="match status" value="2"/>
</dbReference>
<dbReference type="Proteomes" id="UP000054144">
    <property type="component" value="Unassembled WGS sequence"/>
</dbReference>
<protein>
    <recommendedName>
        <fullName evidence="2">Nuclear pore complex protein NUP96 C-terminal domain-containing protein</fullName>
    </recommendedName>
</protein>
<feature type="region of interest" description="Disordered" evidence="1">
    <location>
        <begin position="140"/>
        <end position="169"/>
    </location>
</feature>
<dbReference type="Gene3D" id="1.25.40.690">
    <property type="match status" value="1"/>
</dbReference>
<feature type="domain" description="Nuclear pore complex protein NUP96 C-terminal" evidence="2">
    <location>
        <begin position="395"/>
        <end position="572"/>
    </location>
</feature>
<feature type="region of interest" description="Disordered" evidence="1">
    <location>
        <begin position="573"/>
        <end position="594"/>
    </location>
</feature>
<dbReference type="EMBL" id="KN881675">
    <property type="protein sequence ID" value="KIY50405.1"/>
    <property type="molecule type" value="Genomic_DNA"/>
</dbReference>
<organism evidence="3 4">
    <name type="scientific">Fistulina hepatica ATCC 64428</name>
    <dbReference type="NCBI Taxonomy" id="1128425"/>
    <lineage>
        <taxon>Eukaryota</taxon>
        <taxon>Fungi</taxon>
        <taxon>Dikarya</taxon>
        <taxon>Basidiomycota</taxon>
        <taxon>Agaricomycotina</taxon>
        <taxon>Agaricomycetes</taxon>
        <taxon>Agaricomycetidae</taxon>
        <taxon>Agaricales</taxon>
        <taxon>Fistulinaceae</taxon>
        <taxon>Fistulina</taxon>
    </lineage>
</organism>
<evidence type="ECO:0000313" key="4">
    <source>
        <dbReference type="Proteomes" id="UP000054144"/>
    </source>
</evidence>
<evidence type="ECO:0000256" key="1">
    <source>
        <dbReference type="SAM" id="MobiDB-lite"/>
    </source>
</evidence>
<dbReference type="InterPro" id="IPR021967">
    <property type="entry name" value="Nup98_C"/>
</dbReference>
<dbReference type="AlphaFoldDB" id="A0A0D7AJA5"/>
<accession>A0A0D7AJA5</accession>
<evidence type="ECO:0000313" key="3">
    <source>
        <dbReference type="EMBL" id="KIY50405.1"/>
    </source>
</evidence>
<gene>
    <name evidence="3" type="ORF">FISHEDRAFT_38847</name>
</gene>
<name>A0A0D7AJA5_9AGAR</name>
<feature type="region of interest" description="Disordered" evidence="1">
    <location>
        <begin position="1"/>
        <end position="121"/>
    </location>
</feature>